<reference evidence="1" key="2">
    <citation type="journal article" date="2015" name="Fish Shellfish Immunol.">
        <title>Early steps in the European eel (Anguilla anguilla)-Vibrio vulnificus interaction in the gills: Role of the RtxA13 toxin.</title>
        <authorList>
            <person name="Callol A."/>
            <person name="Pajuelo D."/>
            <person name="Ebbesson L."/>
            <person name="Teles M."/>
            <person name="MacKenzie S."/>
            <person name="Amaro C."/>
        </authorList>
    </citation>
    <scope>NUCLEOTIDE SEQUENCE</scope>
</reference>
<evidence type="ECO:0000313" key="1">
    <source>
        <dbReference type="EMBL" id="JAH84608.1"/>
    </source>
</evidence>
<sequence length="32" mass="3696">MCTNFPFTLSIHTNTFLTPFAPSYQGCSFFKF</sequence>
<dbReference type="AlphaFoldDB" id="A0A0E9W548"/>
<accession>A0A0E9W548</accession>
<proteinExistence type="predicted"/>
<protein>
    <submittedName>
        <fullName evidence="1">Uncharacterized protein</fullName>
    </submittedName>
</protein>
<organism evidence="1">
    <name type="scientific">Anguilla anguilla</name>
    <name type="common">European freshwater eel</name>
    <name type="synonym">Muraena anguilla</name>
    <dbReference type="NCBI Taxonomy" id="7936"/>
    <lineage>
        <taxon>Eukaryota</taxon>
        <taxon>Metazoa</taxon>
        <taxon>Chordata</taxon>
        <taxon>Craniata</taxon>
        <taxon>Vertebrata</taxon>
        <taxon>Euteleostomi</taxon>
        <taxon>Actinopterygii</taxon>
        <taxon>Neopterygii</taxon>
        <taxon>Teleostei</taxon>
        <taxon>Anguilliformes</taxon>
        <taxon>Anguillidae</taxon>
        <taxon>Anguilla</taxon>
    </lineage>
</organism>
<reference evidence="1" key="1">
    <citation type="submission" date="2014-11" db="EMBL/GenBank/DDBJ databases">
        <authorList>
            <person name="Amaro Gonzalez C."/>
        </authorList>
    </citation>
    <scope>NUCLEOTIDE SEQUENCE</scope>
</reference>
<dbReference type="EMBL" id="GBXM01023969">
    <property type="protein sequence ID" value="JAH84608.1"/>
    <property type="molecule type" value="Transcribed_RNA"/>
</dbReference>
<name>A0A0E9W548_ANGAN</name>